<dbReference type="PRINTS" id="PR00036">
    <property type="entry name" value="HTHLACI"/>
</dbReference>
<dbReference type="SMART" id="SM00354">
    <property type="entry name" value="HTH_LACI"/>
    <property type="match status" value="1"/>
</dbReference>
<evidence type="ECO:0000256" key="2">
    <source>
        <dbReference type="ARBA" id="ARBA00023125"/>
    </source>
</evidence>
<evidence type="ECO:0000259" key="4">
    <source>
        <dbReference type="PROSITE" id="PS50932"/>
    </source>
</evidence>
<dbReference type="InterPro" id="IPR046335">
    <property type="entry name" value="LacI/GalR-like_sensor"/>
</dbReference>
<dbReference type="InterPro" id="IPR000843">
    <property type="entry name" value="HTH_LacI"/>
</dbReference>
<dbReference type="EMBL" id="CP072133">
    <property type="protein sequence ID" value="QTH71578.1"/>
    <property type="molecule type" value="Genomic_DNA"/>
</dbReference>
<dbReference type="InterPro" id="IPR028082">
    <property type="entry name" value="Peripla_BP_I"/>
</dbReference>
<sequence>MATIYDVSVLAGVSLATVSRVINKNGNVSEKTTKKVMEAMDSLGYRPNAIAQSLASNRSNSIGILIPELCGPFFGNLMAGAEKRLRDANKHVIITAGHSNEESEKAGIEFLLSRNCDALILHLDALSDDYLEALCEKGIPLVIINRYIKPLHDRCIYLDNKTGGYLATKELLDLGHRKIAYIAGPHWKEDAKARFEGHTQAPRETGIKLENELVYMGDFKQESGTEGLKTLLNSNHQFTALVCANDEMASGAMAYAREQGMQLPEELSIIGFDNIVYSSYLFPALTTINYPVEEMAKMAAALILKEVYQVKGLKISNEFYPTLIRRHSVLPEKG</sequence>
<dbReference type="AlphaFoldDB" id="A0A975DGT2"/>
<dbReference type="Pfam" id="PF00356">
    <property type="entry name" value="LacI"/>
    <property type="match status" value="1"/>
</dbReference>
<dbReference type="GO" id="GO:0003700">
    <property type="term" value="F:DNA-binding transcription factor activity"/>
    <property type="evidence" value="ECO:0007669"/>
    <property type="project" value="TreeGrafter"/>
</dbReference>
<dbReference type="PROSITE" id="PS50932">
    <property type="entry name" value="HTH_LACI_2"/>
    <property type="match status" value="1"/>
</dbReference>
<dbReference type="SUPFAM" id="SSF53822">
    <property type="entry name" value="Periplasmic binding protein-like I"/>
    <property type="match status" value="1"/>
</dbReference>
<organism evidence="5 6">
    <name type="scientific">Pseudoalteromonas xiamenensis</name>
    <dbReference type="NCBI Taxonomy" id="882626"/>
    <lineage>
        <taxon>Bacteria</taxon>
        <taxon>Pseudomonadati</taxon>
        <taxon>Pseudomonadota</taxon>
        <taxon>Gammaproteobacteria</taxon>
        <taxon>Alteromonadales</taxon>
        <taxon>Pseudoalteromonadaceae</taxon>
        <taxon>Pseudoalteromonas</taxon>
    </lineage>
</organism>
<keyword evidence="2 5" id="KW-0238">DNA-binding</keyword>
<evidence type="ECO:0000256" key="1">
    <source>
        <dbReference type="ARBA" id="ARBA00023015"/>
    </source>
</evidence>
<dbReference type="PANTHER" id="PTHR30146:SF109">
    <property type="entry name" value="HTH-TYPE TRANSCRIPTIONAL REGULATOR GALS"/>
    <property type="match status" value="1"/>
</dbReference>
<dbReference type="Gene3D" id="1.10.260.40">
    <property type="entry name" value="lambda repressor-like DNA-binding domains"/>
    <property type="match status" value="1"/>
</dbReference>
<accession>A0A975DGT2</accession>
<dbReference type="GO" id="GO:0000976">
    <property type="term" value="F:transcription cis-regulatory region binding"/>
    <property type="evidence" value="ECO:0007669"/>
    <property type="project" value="TreeGrafter"/>
</dbReference>
<dbReference type="InterPro" id="IPR010982">
    <property type="entry name" value="Lambda_DNA-bd_dom_sf"/>
</dbReference>
<dbReference type="Proteomes" id="UP000664904">
    <property type="component" value="Chromosome"/>
</dbReference>
<keyword evidence="3" id="KW-0804">Transcription</keyword>
<dbReference type="CDD" id="cd06270">
    <property type="entry name" value="PBP1_GalS-like"/>
    <property type="match status" value="1"/>
</dbReference>
<dbReference type="Gene3D" id="3.40.50.2300">
    <property type="match status" value="2"/>
</dbReference>
<keyword evidence="6" id="KW-1185">Reference proteome</keyword>
<reference evidence="5" key="1">
    <citation type="submission" date="2021-03" db="EMBL/GenBank/DDBJ databases">
        <title>Complete Genome of Pseudoalteromonas xiamenensis STKMTI.2, a new potential marine bacterium producing anti-Vibrio compounds.</title>
        <authorList>
            <person name="Handayani D.P."/>
            <person name="Isnansetyo A."/>
            <person name="Istiqomah I."/>
            <person name="Jumina J."/>
        </authorList>
    </citation>
    <scope>NUCLEOTIDE SEQUENCE</scope>
    <source>
        <strain evidence="5">STKMTI.2</strain>
    </source>
</reference>
<feature type="domain" description="HTH lacI-type" evidence="4">
    <location>
        <begin position="2"/>
        <end position="56"/>
    </location>
</feature>
<dbReference type="SUPFAM" id="SSF47413">
    <property type="entry name" value="lambda repressor-like DNA-binding domains"/>
    <property type="match status" value="1"/>
</dbReference>
<evidence type="ECO:0000313" key="6">
    <source>
        <dbReference type="Proteomes" id="UP000664904"/>
    </source>
</evidence>
<dbReference type="CDD" id="cd01392">
    <property type="entry name" value="HTH_LacI"/>
    <property type="match status" value="1"/>
</dbReference>
<evidence type="ECO:0000313" key="5">
    <source>
        <dbReference type="EMBL" id="QTH71578.1"/>
    </source>
</evidence>
<name>A0A975DGT2_9GAMM</name>
<dbReference type="KEGG" id="pxi:J5O05_00935"/>
<evidence type="ECO:0000256" key="3">
    <source>
        <dbReference type="ARBA" id="ARBA00023163"/>
    </source>
</evidence>
<keyword evidence="1" id="KW-0805">Transcription regulation</keyword>
<protein>
    <submittedName>
        <fullName evidence="5">LacI family DNA-binding transcriptional regulator</fullName>
    </submittedName>
</protein>
<dbReference type="PANTHER" id="PTHR30146">
    <property type="entry name" value="LACI-RELATED TRANSCRIPTIONAL REPRESSOR"/>
    <property type="match status" value="1"/>
</dbReference>
<dbReference type="Pfam" id="PF13377">
    <property type="entry name" value="Peripla_BP_3"/>
    <property type="match status" value="1"/>
</dbReference>
<gene>
    <name evidence="5" type="ORF">J5O05_00935</name>
</gene>
<dbReference type="FunFam" id="1.10.260.40:FF:000002">
    <property type="entry name" value="HTH-type transcriptional repressor PurR"/>
    <property type="match status" value="1"/>
</dbReference>
<proteinExistence type="predicted"/>
<dbReference type="RefSeq" id="WP_208843204.1">
    <property type="nucleotide sequence ID" value="NZ_CP072133.1"/>
</dbReference>